<feature type="region of interest" description="Disordered" evidence="1">
    <location>
        <begin position="303"/>
        <end position="358"/>
    </location>
</feature>
<dbReference type="Pfam" id="PF20253">
    <property type="entry name" value="DUF6604"/>
    <property type="match status" value="1"/>
</dbReference>
<keyword evidence="4" id="KW-1185">Reference proteome</keyword>
<evidence type="ECO:0000313" key="3">
    <source>
        <dbReference type="EMBL" id="OQE40079.1"/>
    </source>
</evidence>
<dbReference type="PANTHER" id="PTHR38795:SF1">
    <property type="entry name" value="DUF6604 DOMAIN-CONTAINING PROTEIN"/>
    <property type="match status" value="1"/>
</dbReference>
<sequence length="525" mass="59386">MADHNTYLKYTRDERYLVYWIFYAFAHITRNFPSSRTEGSSLTGAISLHFSFICVSNHLRLYLQSTASEPDPESQKRNVSRQDWIERLSEAFNILEGKAWQEGKEEILNTSDTFDEDQDHVIFANTFSMLSLNDQTDDGGEGDADADGVGGEDANTSLAAIHQKTKYPQEISLESCRIIEDQTGMTTNYLMAVYSITEQLVRLRHELQGTWYSVAYHGMNTAIASSLCKVAIRTIKHSQLQIFIDFPGYDSFDTIMQTMLRGDRNFITDYQKTRSGKSTKAMLKSIQHWNPLLLNILANSRTTPANTMPPVDYSKRDNMGTESDSGLGTNSTAHPQVSQPTVPPSAPRTSSPTASNRIPSSLIDTVNAMLVRCKGDYGSLWRIVTIPSNHAIFNNPVPPVPALLDFPIVVHQLGLFNTGIPGCLDNQSITYIHIDPKTGFAPPEWQSGVGSVIVARKDKKDLPLEHYETIWMYCDRILDYSGNGIGEPECWYNRKEFERWFASYQRNEVRNGRREWVSVPPLYEE</sequence>
<name>A0A1V6UPC5_9EURO</name>
<gene>
    <name evidence="3" type="ORF">PENCOP_c006G08613</name>
</gene>
<accession>A0A1V6UPC5</accession>
<organism evidence="3 4">
    <name type="scientific">Penicillium coprophilum</name>
    <dbReference type="NCBI Taxonomy" id="36646"/>
    <lineage>
        <taxon>Eukaryota</taxon>
        <taxon>Fungi</taxon>
        <taxon>Dikarya</taxon>
        <taxon>Ascomycota</taxon>
        <taxon>Pezizomycotina</taxon>
        <taxon>Eurotiomycetes</taxon>
        <taxon>Eurotiomycetidae</taxon>
        <taxon>Eurotiales</taxon>
        <taxon>Aspergillaceae</taxon>
        <taxon>Penicillium</taxon>
    </lineage>
</organism>
<proteinExistence type="predicted"/>
<reference evidence="4" key="1">
    <citation type="journal article" date="2017" name="Nat. Microbiol.">
        <title>Global analysis of biosynthetic gene clusters reveals vast potential of secondary metabolite production in Penicillium species.</title>
        <authorList>
            <person name="Nielsen J.C."/>
            <person name="Grijseels S."/>
            <person name="Prigent S."/>
            <person name="Ji B."/>
            <person name="Dainat J."/>
            <person name="Nielsen K.F."/>
            <person name="Frisvad J.C."/>
            <person name="Workman M."/>
            <person name="Nielsen J."/>
        </authorList>
    </citation>
    <scope>NUCLEOTIDE SEQUENCE [LARGE SCALE GENOMIC DNA]</scope>
    <source>
        <strain evidence="4">IBT 31321</strain>
    </source>
</reference>
<dbReference type="InterPro" id="IPR046539">
    <property type="entry name" value="DUF6604"/>
</dbReference>
<protein>
    <recommendedName>
        <fullName evidence="2">DUF6604 domain-containing protein</fullName>
    </recommendedName>
</protein>
<feature type="compositionally biased region" description="Polar residues" evidence="1">
    <location>
        <begin position="320"/>
        <end position="339"/>
    </location>
</feature>
<dbReference type="STRING" id="36646.A0A1V6UPC5"/>
<evidence type="ECO:0000256" key="1">
    <source>
        <dbReference type="SAM" id="MobiDB-lite"/>
    </source>
</evidence>
<feature type="domain" description="DUF6604" evidence="2">
    <location>
        <begin position="62"/>
        <end position="243"/>
    </location>
</feature>
<dbReference type="Proteomes" id="UP000191500">
    <property type="component" value="Unassembled WGS sequence"/>
</dbReference>
<evidence type="ECO:0000259" key="2">
    <source>
        <dbReference type="Pfam" id="PF20253"/>
    </source>
</evidence>
<dbReference type="PANTHER" id="PTHR38795">
    <property type="entry name" value="DUF6604 DOMAIN-CONTAINING PROTEIN"/>
    <property type="match status" value="1"/>
</dbReference>
<comment type="caution">
    <text evidence="3">The sequence shown here is derived from an EMBL/GenBank/DDBJ whole genome shotgun (WGS) entry which is preliminary data.</text>
</comment>
<dbReference type="AlphaFoldDB" id="A0A1V6UPC5"/>
<evidence type="ECO:0000313" key="4">
    <source>
        <dbReference type="Proteomes" id="UP000191500"/>
    </source>
</evidence>
<dbReference type="EMBL" id="MDDG01000006">
    <property type="protein sequence ID" value="OQE40079.1"/>
    <property type="molecule type" value="Genomic_DNA"/>
</dbReference>